<keyword evidence="1" id="KW-1133">Transmembrane helix</keyword>
<reference evidence="2 3" key="1">
    <citation type="journal article" date="2017" name="Curr. Biol.">
        <title>Genome architecture and evolution of a unichromosomal asexual nematode.</title>
        <authorList>
            <person name="Fradin H."/>
            <person name="Zegar C."/>
            <person name="Gutwein M."/>
            <person name="Lucas J."/>
            <person name="Kovtun M."/>
            <person name="Corcoran D."/>
            <person name="Baugh L.R."/>
            <person name="Kiontke K."/>
            <person name="Gunsalus K."/>
            <person name="Fitch D.H."/>
            <person name="Piano F."/>
        </authorList>
    </citation>
    <scope>NUCLEOTIDE SEQUENCE [LARGE SCALE GENOMIC DNA]</scope>
    <source>
        <strain evidence="2">PF1309</strain>
    </source>
</reference>
<dbReference type="GO" id="GO:0036444">
    <property type="term" value="P:calcium import into the mitochondrion"/>
    <property type="evidence" value="ECO:0007669"/>
    <property type="project" value="UniProtKB-UniRule"/>
</dbReference>
<dbReference type="EMBL" id="LIAE01007195">
    <property type="protein sequence ID" value="PAV81178.1"/>
    <property type="molecule type" value="Genomic_DNA"/>
</dbReference>
<gene>
    <name evidence="2" type="ORF">WR25_14545</name>
</gene>
<comment type="caution">
    <text evidence="2">The sequence shown here is derived from an EMBL/GenBank/DDBJ whole genome shotgun (WGS) entry which is preliminary data.</text>
</comment>
<dbReference type="OrthoDB" id="10039145at2759"/>
<dbReference type="AlphaFoldDB" id="A0A2A2L4X6"/>
<keyword evidence="1" id="KW-0472">Membrane</keyword>
<accession>A0A2A2L4X6</accession>
<evidence type="ECO:0000256" key="1">
    <source>
        <dbReference type="RuleBase" id="RU369077"/>
    </source>
</evidence>
<comment type="function">
    <text evidence="1">Essential regulatory subunit of the mitochondrial calcium uniporter complex (uniplex), a complex that mediates calcium uptake into mitochondria.</text>
</comment>
<keyword evidence="1" id="KW-0813">Transport</keyword>
<dbReference type="Pfam" id="PF10161">
    <property type="entry name" value="DDDD"/>
    <property type="match status" value="1"/>
</dbReference>
<organism evidence="2 3">
    <name type="scientific">Diploscapter pachys</name>
    <dbReference type="NCBI Taxonomy" id="2018661"/>
    <lineage>
        <taxon>Eukaryota</taxon>
        <taxon>Metazoa</taxon>
        <taxon>Ecdysozoa</taxon>
        <taxon>Nematoda</taxon>
        <taxon>Chromadorea</taxon>
        <taxon>Rhabditida</taxon>
        <taxon>Rhabditina</taxon>
        <taxon>Rhabditomorpha</taxon>
        <taxon>Rhabditoidea</taxon>
        <taxon>Rhabditidae</taxon>
        <taxon>Diploscapter</taxon>
    </lineage>
</organism>
<protein>
    <recommendedName>
        <fullName evidence="1">Essential MCU regulator, mitochondrial</fullName>
    </recommendedName>
    <alternativeName>
        <fullName evidence="1">Single-pass membrane protein with aspartate-rich tail 1, mitochondrial</fullName>
    </alternativeName>
</protein>
<evidence type="ECO:0000313" key="2">
    <source>
        <dbReference type="EMBL" id="PAV81178.1"/>
    </source>
</evidence>
<dbReference type="InterPro" id="IPR018782">
    <property type="entry name" value="MCU_reg"/>
</dbReference>
<evidence type="ECO:0000313" key="3">
    <source>
        <dbReference type="Proteomes" id="UP000218231"/>
    </source>
</evidence>
<keyword evidence="1" id="KW-0109">Calcium transport</keyword>
<keyword evidence="1" id="KW-0496">Mitochondrion</keyword>
<comment type="subcellular location">
    <subcellularLocation>
        <location evidence="1">Mitochondrion inner membrane</location>
        <topology evidence="1">Single-pass membrane protein</topology>
    </subcellularLocation>
</comment>
<dbReference type="Proteomes" id="UP000218231">
    <property type="component" value="Unassembled WGS sequence"/>
</dbReference>
<comment type="similarity">
    <text evidence="1">Belongs to the SMDT1/EMRE family.</text>
</comment>
<keyword evidence="1" id="KW-0999">Mitochondrion inner membrane</keyword>
<keyword evidence="3" id="KW-1185">Reference proteome</keyword>
<dbReference type="GO" id="GO:0051560">
    <property type="term" value="P:mitochondrial calcium ion homeostasis"/>
    <property type="evidence" value="ECO:0007669"/>
    <property type="project" value="UniProtKB-UniRule"/>
</dbReference>
<proteinExistence type="inferred from homology"/>
<name>A0A2A2L4X6_9BILA</name>
<keyword evidence="1" id="KW-0809">Transit peptide</keyword>
<keyword evidence="1" id="KW-0812">Transmembrane</keyword>
<sequence>MSFQAAGKSIVKLAFQGVQHFRNELKSPPFSNSLRGKVNNEPLQDRIKLFKLFFVTTFGISLGATIANVTAIYLERNNIFTHSDDDDDD</sequence>
<comment type="subunit">
    <text evidence="1">Component of the uniplex complex. Interacts (via the transmembrane region) with MCU (via the first transmembrane region); the interaction is direct.</text>
</comment>
<keyword evidence="1" id="KW-0106">Calcium</keyword>
<keyword evidence="1" id="KW-0406">Ion transport</keyword>
<feature type="transmembrane region" description="Helical" evidence="1">
    <location>
        <begin position="52"/>
        <end position="74"/>
    </location>
</feature>
<dbReference type="GO" id="GO:1990246">
    <property type="term" value="C:uniplex complex"/>
    <property type="evidence" value="ECO:0007669"/>
    <property type="project" value="UniProtKB-UniRule"/>
</dbReference>